<accession>A0ABT3CJQ1</accession>
<dbReference type="SUPFAM" id="SSF52402">
    <property type="entry name" value="Adenine nucleotide alpha hydrolases-like"/>
    <property type="match status" value="1"/>
</dbReference>
<evidence type="ECO:0000259" key="1">
    <source>
        <dbReference type="Pfam" id="PF00582"/>
    </source>
</evidence>
<organism evidence="2 3">
    <name type="scientific">Mycolicibacterium komossense</name>
    <dbReference type="NCBI Taxonomy" id="1779"/>
    <lineage>
        <taxon>Bacteria</taxon>
        <taxon>Bacillati</taxon>
        <taxon>Actinomycetota</taxon>
        <taxon>Actinomycetes</taxon>
        <taxon>Mycobacteriales</taxon>
        <taxon>Mycobacteriaceae</taxon>
        <taxon>Mycolicibacterium</taxon>
    </lineage>
</organism>
<dbReference type="Proteomes" id="UP001526201">
    <property type="component" value="Unassembled WGS sequence"/>
</dbReference>
<dbReference type="InterPro" id="IPR006016">
    <property type="entry name" value="UspA"/>
</dbReference>
<proteinExistence type="predicted"/>
<evidence type="ECO:0000313" key="3">
    <source>
        <dbReference type="Proteomes" id="UP001526201"/>
    </source>
</evidence>
<name>A0ABT3CJQ1_9MYCO</name>
<keyword evidence="3" id="KW-1185">Reference proteome</keyword>
<dbReference type="Pfam" id="PF00582">
    <property type="entry name" value="Usp"/>
    <property type="match status" value="1"/>
</dbReference>
<comment type="caution">
    <text evidence="2">The sequence shown here is derived from an EMBL/GenBank/DDBJ whole genome shotgun (WGS) entry which is preliminary data.</text>
</comment>
<dbReference type="Gene3D" id="3.40.50.12370">
    <property type="match status" value="1"/>
</dbReference>
<sequence>MPRPFTANTGTFGPPAETISPDSLSYIRQRTRRLEPAHMSFHDSMTPIVVGMDGSDAAMRAACWAVDEAISRDAPLRLVYIIEPGSEAVRLEIEYAGLALRAARAAVRALSCQVEIDTDIRRGGIDTVLAQESRHAAMICIGSADPDGEDDDHRPSTSTALARSALCPVAVIGAPDLRVDRSRGCVAVLVNGSRTDDLMLQDAFEEARLRHLPLLTVVVGSPAVPHRAASPVDQSVAERWHDHTDVPVHCVTVHTDVVAFLADIAPAVAVTFVNGTAPSAGGNLSGADLDAPVVHNAETGSVVAACAR</sequence>
<feature type="domain" description="UspA" evidence="1">
    <location>
        <begin position="46"/>
        <end position="172"/>
    </location>
</feature>
<dbReference type="EMBL" id="JACKTY010000045">
    <property type="protein sequence ID" value="MCV7229587.1"/>
    <property type="molecule type" value="Genomic_DNA"/>
</dbReference>
<protein>
    <submittedName>
        <fullName evidence="2">Universal stress protein</fullName>
    </submittedName>
</protein>
<evidence type="ECO:0000313" key="2">
    <source>
        <dbReference type="EMBL" id="MCV7229587.1"/>
    </source>
</evidence>
<gene>
    <name evidence="2" type="ORF">H7J73_26615</name>
</gene>
<reference evidence="2 3" key="1">
    <citation type="journal article" date="2022" name="BMC Genomics">
        <title>Comparative genome analysis of mycobacteria focusing on tRNA and non-coding RNA.</title>
        <authorList>
            <person name="Behra P.R.K."/>
            <person name="Pettersson B.M.F."/>
            <person name="Ramesh M."/>
            <person name="Das S."/>
            <person name="Dasgupta S."/>
            <person name="Kirsebom L.A."/>
        </authorList>
    </citation>
    <scope>NUCLEOTIDE SEQUENCE [LARGE SCALE GENOMIC DNA]</scope>
    <source>
        <strain evidence="2 3">DSM 44078</strain>
    </source>
</reference>